<feature type="binding site" evidence="19">
    <location>
        <position position="518"/>
    </location>
    <ligand>
        <name>Zn(2+)</name>
        <dbReference type="ChEBI" id="CHEBI:29105"/>
    </ligand>
</feature>
<evidence type="ECO:0000256" key="8">
    <source>
        <dbReference type="ARBA" id="ARBA00022598"/>
    </source>
</evidence>
<comment type="similarity">
    <text evidence="4 19">Belongs to the class-I aminoacyl-tRNA synthetase family.</text>
</comment>
<evidence type="ECO:0000256" key="20">
    <source>
        <dbReference type="PIRSR" id="PIRSR605856-50"/>
    </source>
</evidence>
<evidence type="ECO:0000256" key="18">
    <source>
        <dbReference type="ARBA" id="ARBA00047931"/>
    </source>
</evidence>
<dbReference type="SMART" id="SM00840">
    <property type="entry name" value="DALR_2"/>
    <property type="match status" value="1"/>
</dbReference>
<dbReference type="GO" id="GO:0005829">
    <property type="term" value="C:cytosol"/>
    <property type="evidence" value="ECO:0007669"/>
    <property type="project" value="TreeGrafter"/>
</dbReference>
<dbReference type="Proteomes" id="UP001063350">
    <property type="component" value="Chromosome"/>
</dbReference>
<evidence type="ECO:0000256" key="21">
    <source>
        <dbReference type="PIRSR" id="PIRSR605856-51"/>
    </source>
</evidence>
<dbReference type="CDD" id="cd01561">
    <property type="entry name" value="CBS_like"/>
    <property type="match status" value="1"/>
</dbReference>
<dbReference type="EMBL" id="AP024233">
    <property type="protein sequence ID" value="BCO07743.1"/>
    <property type="molecule type" value="Genomic_DNA"/>
</dbReference>
<dbReference type="InterPro" id="IPR015273">
    <property type="entry name" value="Cys-tRNA-synt_Ia_DALR"/>
</dbReference>
<evidence type="ECO:0000256" key="2">
    <source>
        <dbReference type="ARBA" id="ARBA00004496"/>
    </source>
</evidence>
<dbReference type="InterPro" id="IPR024909">
    <property type="entry name" value="Cys-tRNA/MSH_ligase"/>
</dbReference>
<dbReference type="NCBIfam" id="TIGR00435">
    <property type="entry name" value="cysS"/>
    <property type="match status" value="1"/>
</dbReference>
<dbReference type="GO" id="GO:0004124">
    <property type="term" value="F:cysteine synthase activity"/>
    <property type="evidence" value="ECO:0007669"/>
    <property type="project" value="UniProtKB-EC"/>
</dbReference>
<evidence type="ECO:0000256" key="5">
    <source>
        <dbReference type="ARBA" id="ARBA00007103"/>
    </source>
</evidence>
<evidence type="ECO:0000256" key="16">
    <source>
        <dbReference type="ARBA" id="ARBA00023146"/>
    </source>
</evidence>
<comment type="catalytic activity">
    <reaction evidence="18">
        <text>O-acetyl-L-serine + hydrogen sulfide = L-cysteine + acetate</text>
        <dbReference type="Rhea" id="RHEA:14829"/>
        <dbReference type="ChEBI" id="CHEBI:29919"/>
        <dbReference type="ChEBI" id="CHEBI:30089"/>
        <dbReference type="ChEBI" id="CHEBI:35235"/>
        <dbReference type="ChEBI" id="CHEBI:58340"/>
        <dbReference type="EC" id="2.5.1.47"/>
    </reaction>
</comment>
<reference evidence="23" key="1">
    <citation type="submission" date="2020-12" db="EMBL/GenBank/DDBJ databases">
        <title>Desulfobium dissulfuricans gen. nov., sp. nov., a novel mesophilic, sulfate-reducing bacterium isolated from a deep-sea hydrothermal vent.</title>
        <authorList>
            <person name="Hashimoto Y."/>
            <person name="Tame A."/>
            <person name="Sawayama S."/>
            <person name="Miyazaki J."/>
            <person name="Takai K."/>
            <person name="Nakagawa S."/>
        </authorList>
    </citation>
    <scope>NUCLEOTIDE SEQUENCE</scope>
    <source>
        <strain evidence="23">GF1</strain>
    </source>
</reference>
<feature type="binding site" evidence="20">
    <location>
        <begin position="176"/>
        <end position="180"/>
    </location>
    <ligand>
        <name>pyridoxal 5'-phosphate</name>
        <dbReference type="ChEBI" id="CHEBI:597326"/>
    </ligand>
</feature>
<feature type="domain" description="Cysteinyl-tRNA synthetase class Ia DALR" evidence="22">
    <location>
        <begin position="658"/>
        <end position="721"/>
    </location>
</feature>
<evidence type="ECO:0000313" key="23">
    <source>
        <dbReference type="EMBL" id="BCO07743.1"/>
    </source>
</evidence>
<dbReference type="PANTHER" id="PTHR10890">
    <property type="entry name" value="CYSTEINYL-TRNA SYNTHETASE"/>
    <property type="match status" value="1"/>
</dbReference>
<evidence type="ECO:0000256" key="6">
    <source>
        <dbReference type="ARBA" id="ARBA00011245"/>
    </source>
</evidence>
<evidence type="ECO:0000256" key="15">
    <source>
        <dbReference type="ARBA" id="ARBA00022917"/>
    </source>
</evidence>
<dbReference type="Gene3D" id="1.20.120.1910">
    <property type="entry name" value="Cysteine-tRNA ligase, C-terminal anti-codon recognition domain"/>
    <property type="match status" value="1"/>
</dbReference>
<evidence type="ECO:0000256" key="12">
    <source>
        <dbReference type="ARBA" id="ARBA00022833"/>
    </source>
</evidence>
<dbReference type="SUPFAM" id="SSF53686">
    <property type="entry name" value="Tryptophan synthase beta subunit-like PLP-dependent enzymes"/>
    <property type="match status" value="1"/>
</dbReference>
<name>A0A915TXU1_9BACT</name>
<dbReference type="GO" id="GO:0008270">
    <property type="term" value="F:zinc ion binding"/>
    <property type="evidence" value="ECO:0007669"/>
    <property type="project" value="UniProtKB-UniRule"/>
</dbReference>
<sequence length="792" mass="89205">MKNIIELIGNTPLVPIVRLAAGHRATVVGKLESRNPGGSVKDRIALSLIEAGEKSGELTPDKIVLEATSGNTGIGLAMVCAAKGYRCQLVMPESASVERRQIMQAYGAEIILTPAKRATDGAIEKVYAMAREHPELYYLTDQFNNPANWQAHYQTTGPEIWEQTGGQVTDIITTLGTSGTAMGLCRWFAEHHPEVRVIAVEPYYGHKIQGLKNMKESYRPGIFDKSLPYKIVNVADDDAFEMARMLAREEGIFVGMSSGAAMVAALERAGEIDQGMVVAILPDGGERYLSTPLFVPQTRQEKKRSTLRFYNTMARKKQPFEPIAKKRVTFYACGPTAYEPPNLAHCRRLVVADLMVRYLELKGYEVQSYMNFTDLDDNTIAGAEKAGQPLKEFTDRYIQAFKEAAEKLGVKQASGYPRASEHVGDMIEIAHELIHKGYAYEKHGSIYFDISKFKRYGRLSGVDLGKIQVGRTVDLDDYEKDNPRDFTLLKRSTLGELKKGIFFETDWGNVRPGWHIECSAMSTRYLGETLDIHTASQDLIFPHHENEIAIAEALTGKPLARYWLHSGLLLKDGRKMSAEAGNVVVLDEVLERGYTGREVRFLLLGVHYRKPLHFSYRRLDSVRTALRRIDEFTRKLLCLPPGLPHPEVTVYVSRLEQRFFEAMDDDLNISGAIGALFDFIKHTNPVLQQSSLDREQKNDIFDLLRRINSVLGIMSLDQCPLAPEIDRLIREREEARKAKDWKRADEVREELQRLGITIHDTANGPVWEQADVCRLCDRVEPLQENPGSLEEG</sequence>
<comment type="subcellular location">
    <subcellularLocation>
        <location evidence="2 19">Cytoplasm</location>
    </subcellularLocation>
</comment>
<dbReference type="PANTHER" id="PTHR10890:SF3">
    <property type="entry name" value="CYSTEINE--TRNA LIGASE, CYTOPLASMIC"/>
    <property type="match status" value="1"/>
</dbReference>
<keyword evidence="15 19" id="KW-0648">Protein biosynthesis</keyword>
<accession>A0A915TXU1</accession>
<dbReference type="InterPro" id="IPR001216">
    <property type="entry name" value="P-phosphate_BS"/>
</dbReference>
<evidence type="ECO:0000313" key="24">
    <source>
        <dbReference type="Proteomes" id="UP001063350"/>
    </source>
</evidence>
<keyword evidence="16 19" id="KW-0030">Aminoacyl-tRNA synthetase</keyword>
<dbReference type="Pfam" id="PF00291">
    <property type="entry name" value="PALP"/>
    <property type="match status" value="1"/>
</dbReference>
<dbReference type="GO" id="GO:0006423">
    <property type="term" value="P:cysteinyl-tRNA aminoacylation"/>
    <property type="evidence" value="ECO:0007669"/>
    <property type="project" value="UniProtKB-UniRule"/>
</dbReference>
<comment type="pathway">
    <text evidence="3">Amino-acid biosynthesis; L-cysteine biosynthesis; L-cysteine from L-serine: step 2/2.</text>
</comment>
<comment type="cofactor">
    <cofactor evidence="1 20">
        <name>pyridoxal 5'-phosphate</name>
        <dbReference type="ChEBI" id="CHEBI:597326"/>
    </cofactor>
</comment>
<keyword evidence="17" id="KW-0028">Amino-acid biosynthesis</keyword>
<dbReference type="SUPFAM" id="SSF47323">
    <property type="entry name" value="Anticodon-binding domain of a subclass of class I aminoacyl-tRNA synthetases"/>
    <property type="match status" value="1"/>
</dbReference>
<organism evidence="23 24">
    <name type="scientific">Desulfolithobacter dissulfuricans</name>
    <dbReference type="NCBI Taxonomy" id="2795293"/>
    <lineage>
        <taxon>Bacteria</taxon>
        <taxon>Pseudomonadati</taxon>
        <taxon>Thermodesulfobacteriota</taxon>
        <taxon>Desulfobulbia</taxon>
        <taxon>Desulfobulbales</taxon>
        <taxon>Desulfobulbaceae</taxon>
        <taxon>Desulfolithobacter</taxon>
    </lineage>
</organism>
<dbReference type="PRINTS" id="PR00983">
    <property type="entry name" value="TRNASYNTHCYS"/>
</dbReference>
<comment type="cofactor">
    <cofactor evidence="19">
        <name>Zn(2+)</name>
        <dbReference type="ChEBI" id="CHEBI:29105"/>
    </cofactor>
    <text evidence="19">Binds 1 zinc ion per subunit.</text>
</comment>
<feature type="binding site" evidence="20">
    <location>
        <position position="257"/>
    </location>
    <ligand>
        <name>pyridoxal 5'-phosphate</name>
        <dbReference type="ChEBI" id="CHEBI:597326"/>
    </ligand>
</feature>
<proteinExistence type="inferred from homology"/>
<keyword evidence="8 19" id="KW-0436">Ligase</keyword>
<dbReference type="Pfam" id="PF01406">
    <property type="entry name" value="tRNA-synt_1e"/>
    <property type="match status" value="1"/>
</dbReference>
<feature type="binding site" evidence="20">
    <location>
        <position position="71"/>
    </location>
    <ligand>
        <name>pyridoxal 5'-phosphate</name>
        <dbReference type="ChEBI" id="CHEBI:597326"/>
    </ligand>
</feature>
<dbReference type="PROSITE" id="PS00901">
    <property type="entry name" value="CYS_SYNTHASE"/>
    <property type="match status" value="1"/>
</dbReference>
<dbReference type="GO" id="GO:0004817">
    <property type="term" value="F:cysteine-tRNA ligase activity"/>
    <property type="evidence" value="ECO:0007669"/>
    <property type="project" value="UniProtKB-UniRule"/>
</dbReference>
<keyword evidence="11 19" id="KW-0547">Nucleotide-binding</keyword>
<comment type="catalytic activity">
    <reaction evidence="19">
        <text>tRNA(Cys) + L-cysteine + ATP = L-cysteinyl-tRNA(Cys) + AMP + diphosphate</text>
        <dbReference type="Rhea" id="RHEA:17773"/>
        <dbReference type="Rhea" id="RHEA-COMP:9661"/>
        <dbReference type="Rhea" id="RHEA-COMP:9679"/>
        <dbReference type="ChEBI" id="CHEBI:30616"/>
        <dbReference type="ChEBI" id="CHEBI:33019"/>
        <dbReference type="ChEBI" id="CHEBI:35235"/>
        <dbReference type="ChEBI" id="CHEBI:78442"/>
        <dbReference type="ChEBI" id="CHEBI:78517"/>
        <dbReference type="ChEBI" id="CHEBI:456215"/>
        <dbReference type="EC" id="6.1.1.16"/>
    </reaction>
</comment>
<dbReference type="SUPFAM" id="SSF52374">
    <property type="entry name" value="Nucleotidylyl transferase"/>
    <property type="match status" value="1"/>
</dbReference>
<dbReference type="InterPro" id="IPR015803">
    <property type="entry name" value="Cys-tRNA-ligase"/>
</dbReference>
<dbReference type="InterPro" id="IPR009080">
    <property type="entry name" value="tRNAsynth_Ia_anticodon-bd"/>
</dbReference>
<keyword evidence="14 20" id="KW-0663">Pyridoxal phosphate</keyword>
<comment type="subunit">
    <text evidence="6 19">Monomer.</text>
</comment>
<dbReference type="AlphaFoldDB" id="A0A915TXU1"/>
<dbReference type="Pfam" id="PF23493">
    <property type="entry name" value="CysS_C"/>
    <property type="match status" value="1"/>
</dbReference>
<comment type="caution">
    <text evidence="19">Lacks conserved residue(s) required for the propagation of feature annotation.</text>
</comment>
<dbReference type="InterPro" id="IPR056411">
    <property type="entry name" value="CysS_C"/>
</dbReference>
<keyword evidence="24" id="KW-1185">Reference proteome</keyword>
<evidence type="ECO:0000256" key="11">
    <source>
        <dbReference type="ARBA" id="ARBA00022741"/>
    </source>
</evidence>
<dbReference type="EC" id="6.1.1.16" evidence="19"/>
<evidence type="ECO:0000256" key="3">
    <source>
        <dbReference type="ARBA" id="ARBA00004962"/>
    </source>
</evidence>
<dbReference type="RefSeq" id="WP_267927687.1">
    <property type="nucleotide sequence ID" value="NZ_AP024233.1"/>
</dbReference>
<dbReference type="InterPro" id="IPR032678">
    <property type="entry name" value="tRNA-synt_1_cat_dom"/>
</dbReference>
<feature type="binding site" evidence="19">
    <location>
        <position position="543"/>
    </location>
    <ligand>
        <name>Zn(2+)</name>
        <dbReference type="ChEBI" id="CHEBI:29105"/>
    </ligand>
</feature>
<evidence type="ECO:0000256" key="10">
    <source>
        <dbReference type="ARBA" id="ARBA00022723"/>
    </source>
</evidence>
<evidence type="ECO:0000256" key="4">
    <source>
        <dbReference type="ARBA" id="ARBA00005594"/>
    </source>
</evidence>
<evidence type="ECO:0000256" key="14">
    <source>
        <dbReference type="ARBA" id="ARBA00022898"/>
    </source>
</evidence>
<keyword evidence="17" id="KW-0198">Cysteine biosynthesis</keyword>
<dbReference type="Gene3D" id="3.40.50.620">
    <property type="entry name" value="HUPs"/>
    <property type="match status" value="1"/>
</dbReference>
<dbReference type="GO" id="GO:0006535">
    <property type="term" value="P:cysteine biosynthetic process from serine"/>
    <property type="evidence" value="ECO:0007669"/>
    <property type="project" value="InterPro"/>
</dbReference>
<evidence type="ECO:0000256" key="17">
    <source>
        <dbReference type="ARBA" id="ARBA00023192"/>
    </source>
</evidence>
<dbReference type="InterPro" id="IPR001926">
    <property type="entry name" value="TrpB-like_PALP"/>
</dbReference>
<feature type="modified residue" description="N6-(pyridoxal phosphate)lysine" evidence="21">
    <location>
        <position position="41"/>
    </location>
</feature>
<evidence type="ECO:0000256" key="7">
    <source>
        <dbReference type="ARBA" id="ARBA00022490"/>
    </source>
</evidence>
<dbReference type="FunFam" id="3.40.50.1100:FF:000003">
    <property type="entry name" value="Cystathionine beta-synthase"/>
    <property type="match status" value="1"/>
</dbReference>
<keyword evidence="13 19" id="KW-0067">ATP-binding</keyword>
<dbReference type="InterPro" id="IPR005856">
    <property type="entry name" value="Cys_synth"/>
</dbReference>
<dbReference type="NCBIfam" id="TIGR01136">
    <property type="entry name" value="cysKM"/>
    <property type="match status" value="1"/>
</dbReference>
<dbReference type="Pfam" id="PF09190">
    <property type="entry name" value="DALR_2"/>
    <property type="match status" value="1"/>
</dbReference>
<evidence type="ECO:0000256" key="13">
    <source>
        <dbReference type="ARBA" id="ARBA00022840"/>
    </source>
</evidence>
<evidence type="ECO:0000256" key="1">
    <source>
        <dbReference type="ARBA" id="ARBA00001933"/>
    </source>
</evidence>
<evidence type="ECO:0000256" key="19">
    <source>
        <dbReference type="HAMAP-Rule" id="MF_00041"/>
    </source>
</evidence>
<evidence type="ECO:0000259" key="22">
    <source>
        <dbReference type="SMART" id="SM00840"/>
    </source>
</evidence>
<keyword evidence="9" id="KW-0808">Transferase</keyword>
<keyword evidence="7 19" id="KW-0963">Cytoplasm</keyword>
<dbReference type="HAMAP" id="MF_00041">
    <property type="entry name" value="Cys_tRNA_synth"/>
    <property type="match status" value="1"/>
</dbReference>
<comment type="similarity">
    <text evidence="5">Belongs to the cysteine synthase/cystathionine beta-synthase family.</text>
</comment>
<dbReference type="InterPro" id="IPR036052">
    <property type="entry name" value="TrpB-like_PALP_sf"/>
</dbReference>
<dbReference type="CDD" id="cd00672">
    <property type="entry name" value="CysRS_core"/>
    <property type="match status" value="1"/>
</dbReference>
<keyword evidence="12 19" id="KW-0862">Zinc</keyword>
<dbReference type="Gene3D" id="3.40.50.1100">
    <property type="match status" value="2"/>
</dbReference>
<dbReference type="GO" id="GO:0005524">
    <property type="term" value="F:ATP binding"/>
    <property type="evidence" value="ECO:0007669"/>
    <property type="project" value="UniProtKB-UniRule"/>
</dbReference>
<dbReference type="KEGG" id="ddu:GF1_01190"/>
<feature type="binding site" evidence="19">
    <location>
        <position position="547"/>
    </location>
    <ligand>
        <name>Zn(2+)</name>
        <dbReference type="ChEBI" id="CHEBI:29105"/>
    </ligand>
</feature>
<keyword evidence="10 19" id="KW-0479">Metal-binding</keyword>
<evidence type="ECO:0000256" key="9">
    <source>
        <dbReference type="ARBA" id="ARBA00022679"/>
    </source>
</evidence>
<feature type="binding site" evidence="19">
    <location>
        <position position="333"/>
    </location>
    <ligand>
        <name>Zn(2+)</name>
        <dbReference type="ChEBI" id="CHEBI:29105"/>
    </ligand>
</feature>
<gene>
    <name evidence="19" type="primary">cysS</name>
    <name evidence="23" type="ORF">GF1_01190</name>
</gene>
<dbReference type="InterPro" id="IPR014729">
    <property type="entry name" value="Rossmann-like_a/b/a_fold"/>
</dbReference>
<protein>
    <recommendedName>
        <fullName evidence="19">Cysteine--tRNA ligase</fullName>
        <ecNumber evidence="19">6.1.1.16</ecNumber>
    </recommendedName>
    <alternativeName>
        <fullName evidence="19">Cysteinyl-tRNA synthetase</fullName>
        <shortName evidence="19">CysRS</shortName>
    </alternativeName>
</protein>